<dbReference type="InterPro" id="IPR036388">
    <property type="entry name" value="WH-like_DNA-bd_sf"/>
</dbReference>
<comment type="similarity">
    <text evidence="1">Belongs to the LysR transcriptional regulatory family.</text>
</comment>
<keyword evidence="7" id="KW-1185">Reference proteome</keyword>
<evidence type="ECO:0000259" key="5">
    <source>
        <dbReference type="PROSITE" id="PS50931"/>
    </source>
</evidence>
<evidence type="ECO:0000313" key="7">
    <source>
        <dbReference type="Proteomes" id="UP000242447"/>
    </source>
</evidence>
<proteinExistence type="inferred from homology"/>
<dbReference type="GO" id="GO:0003700">
    <property type="term" value="F:DNA-binding transcription factor activity"/>
    <property type="evidence" value="ECO:0007669"/>
    <property type="project" value="InterPro"/>
</dbReference>
<sequence>MSTRLNTYLKVRHLTLLLALVEHRTMHRAAAALNMTQSTASKILREIEDLLGVALFVREPRGMRPTDSGLLATGLAEAVLQRITRFSDELENLKSGNMGSLVIGAIMGAAPDLVAAAVAEVKQAYPLLTVRMLGETSDLILEMLQTGQVDIAVGRFISPQQQQMFTFEPLAQEPLVLVARAGHPLEGVAGPVRALHEFAQWPWVLQPATNPTRRVLDAAFVAARVNPPRNQVESVSVFAILHLLQTSDALALLPESVARDHFRGGILTRIPVRDLPAIPDFGILTRVGEPLSFHAALFRDILQKHGKQRQVA</sequence>
<dbReference type="AlphaFoldDB" id="A0A1W6P3G1"/>
<evidence type="ECO:0000256" key="4">
    <source>
        <dbReference type="ARBA" id="ARBA00023163"/>
    </source>
</evidence>
<dbReference type="Proteomes" id="UP000242447">
    <property type="component" value="Plasmid unnamed1"/>
</dbReference>
<keyword evidence="6" id="KW-0614">Plasmid</keyword>
<accession>A0A1W6P3G1</accession>
<evidence type="ECO:0000256" key="3">
    <source>
        <dbReference type="ARBA" id="ARBA00023125"/>
    </source>
</evidence>
<dbReference type="InterPro" id="IPR000847">
    <property type="entry name" value="LysR_HTH_N"/>
</dbReference>
<dbReference type="OrthoDB" id="9814165at2"/>
<feature type="domain" description="HTH lysR-type" evidence="5">
    <location>
        <begin position="9"/>
        <end position="66"/>
    </location>
</feature>
<dbReference type="Gene3D" id="3.40.190.290">
    <property type="match status" value="1"/>
</dbReference>
<dbReference type="InterPro" id="IPR036390">
    <property type="entry name" value="WH_DNA-bd_sf"/>
</dbReference>
<dbReference type="Gene3D" id="1.10.10.10">
    <property type="entry name" value="Winged helix-like DNA-binding domain superfamily/Winged helix DNA-binding domain"/>
    <property type="match status" value="1"/>
</dbReference>
<dbReference type="GO" id="GO:0003677">
    <property type="term" value="F:DNA binding"/>
    <property type="evidence" value="ECO:0007669"/>
    <property type="project" value="UniProtKB-KW"/>
</dbReference>
<evidence type="ECO:0000256" key="1">
    <source>
        <dbReference type="ARBA" id="ARBA00009437"/>
    </source>
</evidence>
<evidence type="ECO:0000256" key="2">
    <source>
        <dbReference type="ARBA" id="ARBA00023015"/>
    </source>
</evidence>
<dbReference type="PANTHER" id="PTHR30419:SF8">
    <property type="entry name" value="NITROGEN ASSIMILATION TRANSCRIPTIONAL ACTIVATOR-RELATED"/>
    <property type="match status" value="1"/>
</dbReference>
<dbReference type="Pfam" id="PF03466">
    <property type="entry name" value="LysR_substrate"/>
    <property type="match status" value="1"/>
</dbReference>
<protein>
    <submittedName>
        <fullName evidence="6">Transcriptional regulator, LysR family</fullName>
    </submittedName>
</protein>
<evidence type="ECO:0000313" key="6">
    <source>
        <dbReference type="EMBL" id="ARO15890.1"/>
    </source>
</evidence>
<dbReference type="RefSeq" id="WP_085787473.1">
    <property type="nucleotide sequence ID" value="NZ_CP019938.1"/>
</dbReference>
<dbReference type="Pfam" id="PF00126">
    <property type="entry name" value="HTH_1"/>
    <property type="match status" value="1"/>
</dbReference>
<dbReference type="EMBL" id="CP019938">
    <property type="protein sequence ID" value="ARO15890.1"/>
    <property type="molecule type" value="Genomic_DNA"/>
</dbReference>
<dbReference type="InterPro" id="IPR005119">
    <property type="entry name" value="LysR_subst-bd"/>
</dbReference>
<gene>
    <name evidence="6" type="ORF">BVG79_p1000088</name>
</gene>
<keyword evidence="4" id="KW-0804">Transcription</keyword>
<keyword evidence="3" id="KW-0238">DNA-binding</keyword>
<dbReference type="InterPro" id="IPR050950">
    <property type="entry name" value="HTH-type_LysR_regulators"/>
</dbReference>
<dbReference type="PROSITE" id="PS50931">
    <property type="entry name" value="HTH_LYSR"/>
    <property type="match status" value="1"/>
</dbReference>
<dbReference type="KEGG" id="kro:BVG79_p1000088"/>
<dbReference type="SUPFAM" id="SSF46785">
    <property type="entry name" value="Winged helix' DNA-binding domain"/>
    <property type="match status" value="1"/>
</dbReference>
<geneLocation type="plasmid" evidence="6">
    <name>unnamed1</name>
</geneLocation>
<dbReference type="SUPFAM" id="SSF53850">
    <property type="entry name" value="Periplasmic binding protein-like II"/>
    <property type="match status" value="1"/>
</dbReference>
<dbReference type="PRINTS" id="PR00039">
    <property type="entry name" value="HTHLYSR"/>
</dbReference>
<keyword evidence="2" id="KW-0805">Transcription regulation</keyword>
<name>A0A1W6P3G1_9RHOB</name>
<organism evidence="6 7">
    <name type="scientific">Ketogulonicigenium robustum</name>
    <dbReference type="NCBI Taxonomy" id="92947"/>
    <lineage>
        <taxon>Bacteria</taxon>
        <taxon>Pseudomonadati</taxon>
        <taxon>Pseudomonadota</taxon>
        <taxon>Alphaproteobacteria</taxon>
        <taxon>Rhodobacterales</taxon>
        <taxon>Roseobacteraceae</taxon>
        <taxon>Ketogulonicigenium</taxon>
    </lineage>
</organism>
<dbReference type="GO" id="GO:0005829">
    <property type="term" value="C:cytosol"/>
    <property type="evidence" value="ECO:0007669"/>
    <property type="project" value="TreeGrafter"/>
</dbReference>
<dbReference type="PANTHER" id="PTHR30419">
    <property type="entry name" value="HTH-TYPE TRANSCRIPTIONAL REGULATOR YBHD"/>
    <property type="match status" value="1"/>
</dbReference>
<reference evidence="6 7" key="1">
    <citation type="submission" date="2017-02" db="EMBL/GenBank/DDBJ databases">
        <title>Ketogulonicigenium robustum SPU B003 Genome sequencing and assembly.</title>
        <authorList>
            <person name="Li Y."/>
            <person name="Liu L."/>
            <person name="Wang C."/>
            <person name="Zhang M."/>
            <person name="Zhang T."/>
            <person name="Zhang Y."/>
        </authorList>
    </citation>
    <scope>NUCLEOTIDE SEQUENCE [LARGE SCALE GENOMIC DNA]</scope>
    <source>
        <strain evidence="6 7">SPU_B003</strain>
        <plasmid evidence="6 7">unnamed1</plasmid>
    </source>
</reference>